<dbReference type="GO" id="GO:0005886">
    <property type="term" value="C:plasma membrane"/>
    <property type="evidence" value="ECO:0007669"/>
    <property type="project" value="UniProtKB-SubCell"/>
</dbReference>
<dbReference type="HOGENOM" id="CLU_751544_0_0_9"/>
<dbReference type="Proteomes" id="UP000031829">
    <property type="component" value="Chromosome"/>
</dbReference>
<keyword evidence="8" id="KW-0012">Acyltransferase</keyword>
<evidence type="ECO:0000259" key="7">
    <source>
        <dbReference type="Pfam" id="PF01757"/>
    </source>
</evidence>
<keyword evidence="4" id="KW-0812">Transmembrane</keyword>
<dbReference type="EMBL" id="CP009920">
    <property type="protein sequence ID" value="AJI22863.1"/>
    <property type="molecule type" value="Genomic_DNA"/>
</dbReference>
<evidence type="ECO:0000256" key="1">
    <source>
        <dbReference type="ARBA" id="ARBA00004651"/>
    </source>
</evidence>
<dbReference type="GeneID" id="93641482"/>
<dbReference type="InterPro" id="IPR002656">
    <property type="entry name" value="Acyl_transf_3_dom"/>
</dbReference>
<dbReference type="GO" id="GO:0016413">
    <property type="term" value="F:O-acetyltransferase activity"/>
    <property type="evidence" value="ECO:0007669"/>
    <property type="project" value="TreeGrafter"/>
</dbReference>
<comment type="similarity">
    <text evidence="2">Belongs to the acyltransferase 3 family.</text>
</comment>
<dbReference type="RefSeq" id="WP_034653761.1">
    <property type="nucleotide sequence ID" value="NZ_BCVB01000003.1"/>
</dbReference>
<evidence type="ECO:0000256" key="2">
    <source>
        <dbReference type="ARBA" id="ARBA00007400"/>
    </source>
</evidence>
<evidence type="ECO:0000256" key="4">
    <source>
        <dbReference type="ARBA" id="ARBA00022692"/>
    </source>
</evidence>
<evidence type="ECO:0000256" key="6">
    <source>
        <dbReference type="ARBA" id="ARBA00023136"/>
    </source>
</evidence>
<reference evidence="8 9" key="1">
    <citation type="journal article" date="2015" name="Genome Announc.">
        <title>Complete genome sequences for 35 biothreat assay-relevant bacillus species.</title>
        <authorList>
            <person name="Johnson S.L."/>
            <person name="Daligault H.E."/>
            <person name="Davenport K.W."/>
            <person name="Jaissle J."/>
            <person name="Frey K.G."/>
            <person name="Ladner J.T."/>
            <person name="Broomall S.M."/>
            <person name="Bishop-Lilly K.A."/>
            <person name="Bruce D.C."/>
            <person name="Gibbons H.S."/>
            <person name="Coyne S.R."/>
            <person name="Lo C.C."/>
            <person name="Meincke L."/>
            <person name="Munk A.C."/>
            <person name="Koroleva G.I."/>
            <person name="Rosenzweig C.N."/>
            <person name="Palacios G.F."/>
            <person name="Redden C.L."/>
            <person name="Minogue T.D."/>
            <person name="Chain P.S."/>
        </authorList>
    </citation>
    <scope>NUCLEOTIDE SEQUENCE [LARGE SCALE GENOMIC DNA]</scope>
    <source>
        <strain evidence="9">ATCC 14581 / DSM 32 / JCM 2506 / NBRC 15308 / NCIMB 9376 / NCTC 10342 / NRRL B-14308 / VKM B-512</strain>
    </source>
</reference>
<dbReference type="AlphaFoldDB" id="A0A0B6AQF5"/>
<evidence type="ECO:0000313" key="8">
    <source>
        <dbReference type="EMBL" id="AJI22863.1"/>
    </source>
</evidence>
<dbReference type="GO" id="GO:0009246">
    <property type="term" value="P:enterobacterial common antigen biosynthetic process"/>
    <property type="evidence" value="ECO:0007669"/>
    <property type="project" value="TreeGrafter"/>
</dbReference>
<keyword evidence="8" id="KW-0808">Transferase</keyword>
<keyword evidence="6" id="KW-0472">Membrane</keyword>
<evidence type="ECO:0000313" key="9">
    <source>
        <dbReference type="Proteomes" id="UP000031829"/>
    </source>
</evidence>
<name>A0A0B6AQF5_PRIM2</name>
<dbReference type="Pfam" id="PF01757">
    <property type="entry name" value="Acyl_transf_3"/>
    <property type="match status" value="1"/>
</dbReference>
<proteinExistence type="inferred from homology"/>
<sequence length="368" mass="42652">MAKFTFFTLVLAFFYLGFFLKKNNRIQKYRLMDRNHTTVLKSLAILMVVWGHVGATLGVSNIQFIGGVGVSLFLICSGYGLFTSYKINKEKYGEADALKDYWKKKIIKVIIPYWIVELIGLGVTHKWDIGVVIKDLFFITPATPYGWYMQYLIICYILFWAVTKLKVYILISKYNFHYYLIAGFLLWFVTESLFFANPDMPFLKARQMFSFPLGVLLSLYIDRIVEILSSKKVTVYFMLIGMFGLFVTVFSQLSLVKKLPYLISNTISLFTVLPIALSIIVITMAVPFIFQNQFLYQTGKYSYELYLIHAFSLDLIDKSIINLLEFILVTLILVIGLSKLQKIIKIKVTSNLDRRKYGRFNGGYPYKE</sequence>
<accession>A0A0B6AQF5</accession>
<keyword evidence="5" id="KW-1133">Transmembrane helix</keyword>
<organism evidence="8 9">
    <name type="scientific">Priestia megaterium (strain ATCC 14581 / DSM 32 / CCUG 1817 / JCM 2506 / NBRC 15308 / NCIMB 9376 / NCTC 10342 / NRRL B-14308 / VKM B-512 / Ford 19)</name>
    <name type="common">Bacillus megaterium</name>
    <dbReference type="NCBI Taxonomy" id="1348623"/>
    <lineage>
        <taxon>Bacteria</taxon>
        <taxon>Bacillati</taxon>
        <taxon>Bacillota</taxon>
        <taxon>Bacilli</taxon>
        <taxon>Bacillales</taxon>
        <taxon>Bacillaceae</taxon>
        <taxon>Priestia</taxon>
    </lineage>
</organism>
<protein>
    <submittedName>
        <fullName evidence="8">Acyltransferase family protein</fullName>
    </submittedName>
</protein>
<dbReference type="KEGG" id="bmeg:BG04_3422"/>
<feature type="domain" description="Acyltransferase 3" evidence="7">
    <location>
        <begin position="39"/>
        <end position="335"/>
    </location>
</feature>
<gene>
    <name evidence="8" type="ORF">BG04_3422</name>
</gene>
<evidence type="ECO:0000256" key="3">
    <source>
        <dbReference type="ARBA" id="ARBA00022475"/>
    </source>
</evidence>
<comment type="subcellular location">
    <subcellularLocation>
        <location evidence="1">Cell membrane</location>
        <topology evidence="1">Multi-pass membrane protein</topology>
    </subcellularLocation>
</comment>
<evidence type="ECO:0000256" key="5">
    <source>
        <dbReference type="ARBA" id="ARBA00022989"/>
    </source>
</evidence>
<dbReference type="PANTHER" id="PTHR40074:SF2">
    <property type="entry name" value="O-ACETYLTRANSFERASE WECH"/>
    <property type="match status" value="1"/>
</dbReference>
<dbReference type="PANTHER" id="PTHR40074">
    <property type="entry name" value="O-ACETYLTRANSFERASE WECH"/>
    <property type="match status" value="1"/>
</dbReference>
<keyword evidence="3" id="KW-1003">Cell membrane</keyword>